<keyword evidence="2" id="KW-1185">Reference proteome</keyword>
<protein>
    <submittedName>
        <fullName evidence="1">Uncharacterized protein</fullName>
    </submittedName>
</protein>
<dbReference type="SUPFAM" id="SSF52047">
    <property type="entry name" value="RNI-like"/>
    <property type="match status" value="1"/>
</dbReference>
<dbReference type="HOGENOM" id="CLU_860970_0_0_1"/>
<proteinExistence type="predicted"/>
<sequence>MDTLDRGHRDTLTYNGMPEGYGRHTEVLVICDDEIFSPVGILADIPGGLRDLLQRMPILRIALIGSDIDVRVINDALQRKGIPTLPTLKIYGIIGTSQSAPGFPLLQALWCLRRLEIQFYHHEVDEYDPLQASVVVLPQLQEISLSQCTLSGLAVLLGTFSTWKIPSLGSFQLTSLPSLVSNPPQSRKLAGMTETSFLTLFLQKHGSNLQYFHLDTGLTFPDRIRDIFSLCANVRSINLGGALVLDFWPPLINLEIIIMSWPTRSTRSPIRWLYNFKHGSPARFPKLVYVELKREASFRTHDDFITVYDGDMTYRDYYKWDTR</sequence>
<dbReference type="Proteomes" id="UP000054097">
    <property type="component" value="Unassembled WGS sequence"/>
</dbReference>
<dbReference type="InterPro" id="IPR032675">
    <property type="entry name" value="LRR_dom_sf"/>
</dbReference>
<dbReference type="Gene3D" id="3.80.10.10">
    <property type="entry name" value="Ribonuclease Inhibitor"/>
    <property type="match status" value="1"/>
</dbReference>
<dbReference type="EMBL" id="KN824283">
    <property type="protein sequence ID" value="KIM30940.1"/>
    <property type="molecule type" value="Genomic_DNA"/>
</dbReference>
<evidence type="ECO:0000313" key="1">
    <source>
        <dbReference type="EMBL" id="KIM30940.1"/>
    </source>
</evidence>
<dbReference type="AlphaFoldDB" id="A0A0C3B276"/>
<organism evidence="1 2">
    <name type="scientific">Serendipita vermifera MAFF 305830</name>
    <dbReference type="NCBI Taxonomy" id="933852"/>
    <lineage>
        <taxon>Eukaryota</taxon>
        <taxon>Fungi</taxon>
        <taxon>Dikarya</taxon>
        <taxon>Basidiomycota</taxon>
        <taxon>Agaricomycotina</taxon>
        <taxon>Agaricomycetes</taxon>
        <taxon>Sebacinales</taxon>
        <taxon>Serendipitaceae</taxon>
        <taxon>Serendipita</taxon>
    </lineage>
</organism>
<gene>
    <name evidence="1" type="ORF">M408DRAFT_272909</name>
</gene>
<evidence type="ECO:0000313" key="2">
    <source>
        <dbReference type="Proteomes" id="UP000054097"/>
    </source>
</evidence>
<accession>A0A0C3B276</accession>
<reference evidence="1 2" key="1">
    <citation type="submission" date="2014-04" db="EMBL/GenBank/DDBJ databases">
        <authorList>
            <consortium name="DOE Joint Genome Institute"/>
            <person name="Kuo A."/>
            <person name="Zuccaro A."/>
            <person name="Kohler A."/>
            <person name="Nagy L.G."/>
            <person name="Floudas D."/>
            <person name="Copeland A."/>
            <person name="Barry K.W."/>
            <person name="Cichocki N."/>
            <person name="Veneault-Fourrey C."/>
            <person name="LaButti K."/>
            <person name="Lindquist E.A."/>
            <person name="Lipzen A."/>
            <person name="Lundell T."/>
            <person name="Morin E."/>
            <person name="Murat C."/>
            <person name="Sun H."/>
            <person name="Tunlid A."/>
            <person name="Henrissat B."/>
            <person name="Grigoriev I.V."/>
            <person name="Hibbett D.S."/>
            <person name="Martin F."/>
            <person name="Nordberg H.P."/>
            <person name="Cantor M.N."/>
            <person name="Hua S.X."/>
        </authorList>
    </citation>
    <scope>NUCLEOTIDE SEQUENCE [LARGE SCALE GENOMIC DNA]</scope>
    <source>
        <strain evidence="1 2">MAFF 305830</strain>
    </source>
</reference>
<reference evidence="2" key="2">
    <citation type="submission" date="2015-01" db="EMBL/GenBank/DDBJ databases">
        <title>Evolutionary Origins and Diversification of the Mycorrhizal Mutualists.</title>
        <authorList>
            <consortium name="DOE Joint Genome Institute"/>
            <consortium name="Mycorrhizal Genomics Consortium"/>
            <person name="Kohler A."/>
            <person name="Kuo A."/>
            <person name="Nagy L.G."/>
            <person name="Floudas D."/>
            <person name="Copeland A."/>
            <person name="Barry K.W."/>
            <person name="Cichocki N."/>
            <person name="Veneault-Fourrey C."/>
            <person name="LaButti K."/>
            <person name="Lindquist E.A."/>
            <person name="Lipzen A."/>
            <person name="Lundell T."/>
            <person name="Morin E."/>
            <person name="Murat C."/>
            <person name="Riley R."/>
            <person name="Ohm R."/>
            <person name="Sun H."/>
            <person name="Tunlid A."/>
            <person name="Henrissat B."/>
            <person name="Grigoriev I.V."/>
            <person name="Hibbett D.S."/>
            <person name="Martin F."/>
        </authorList>
    </citation>
    <scope>NUCLEOTIDE SEQUENCE [LARGE SCALE GENOMIC DNA]</scope>
    <source>
        <strain evidence="2">MAFF 305830</strain>
    </source>
</reference>
<name>A0A0C3B276_SERVB</name>